<accession>M1WUI7</accession>
<dbReference type="KEGG" id="dpi:BN4_10168"/>
<organism evidence="5 6">
    <name type="scientific">Pseudodesulfovibrio piezophilus (strain DSM 21447 / JCM 15486 / C1TLV30)</name>
    <name type="common">Desulfovibrio piezophilus</name>
    <dbReference type="NCBI Taxonomy" id="1322246"/>
    <lineage>
        <taxon>Bacteria</taxon>
        <taxon>Pseudomonadati</taxon>
        <taxon>Thermodesulfobacteriota</taxon>
        <taxon>Desulfovibrionia</taxon>
        <taxon>Desulfovibrionales</taxon>
        <taxon>Desulfovibrionaceae</taxon>
    </lineage>
</organism>
<dbReference type="Pfam" id="PF10294">
    <property type="entry name" value="Methyltransf_16"/>
    <property type="match status" value="1"/>
</dbReference>
<dbReference type="STRING" id="1322246.BN4_10168"/>
<evidence type="ECO:0000256" key="3">
    <source>
        <dbReference type="ARBA" id="ARBA00022691"/>
    </source>
</evidence>
<keyword evidence="1 5" id="KW-0489">Methyltransferase</keyword>
<dbReference type="InterPro" id="IPR029063">
    <property type="entry name" value="SAM-dependent_MTases_sf"/>
</dbReference>
<dbReference type="AlphaFoldDB" id="M1WUI7"/>
<dbReference type="HOGENOM" id="CLU_082963_0_0_7"/>
<dbReference type="GO" id="GO:0032259">
    <property type="term" value="P:methylation"/>
    <property type="evidence" value="ECO:0007669"/>
    <property type="project" value="UniProtKB-KW"/>
</dbReference>
<evidence type="ECO:0000313" key="5">
    <source>
        <dbReference type="EMBL" id="CCH47408.1"/>
    </source>
</evidence>
<dbReference type="PATRIC" id="fig|879567.3.peg.174"/>
<evidence type="ECO:0000256" key="1">
    <source>
        <dbReference type="ARBA" id="ARBA00022603"/>
    </source>
</evidence>
<dbReference type="PANTHER" id="PTHR14614:SF164">
    <property type="entry name" value="HISTONE-ARGININE METHYLTRANSFERASE METTL23"/>
    <property type="match status" value="1"/>
</dbReference>
<proteinExistence type="inferred from homology"/>
<dbReference type="EMBL" id="FO203427">
    <property type="protein sequence ID" value="CCH47408.1"/>
    <property type="molecule type" value="Genomic_DNA"/>
</dbReference>
<dbReference type="SUPFAM" id="SSF53335">
    <property type="entry name" value="S-adenosyl-L-methionine-dependent methyltransferases"/>
    <property type="match status" value="1"/>
</dbReference>
<comment type="similarity">
    <text evidence="4">Belongs to the methyltransferase superfamily. METTL23 family.</text>
</comment>
<keyword evidence="2 5" id="KW-0808">Transferase</keyword>
<dbReference type="BioCyc" id="DPIE1322246:BN4_RS00890-MONOMER"/>
<dbReference type="GO" id="GO:0008168">
    <property type="term" value="F:methyltransferase activity"/>
    <property type="evidence" value="ECO:0007669"/>
    <property type="project" value="UniProtKB-KW"/>
</dbReference>
<dbReference type="InterPro" id="IPR019410">
    <property type="entry name" value="Methyltransf_16"/>
</dbReference>
<name>M1WUI7_PSEP2</name>
<evidence type="ECO:0000256" key="2">
    <source>
        <dbReference type="ARBA" id="ARBA00022679"/>
    </source>
</evidence>
<protein>
    <submittedName>
        <fullName evidence="5">Methyltransferase small</fullName>
    </submittedName>
</protein>
<dbReference type="eggNOG" id="COG2890">
    <property type="taxonomic scope" value="Bacteria"/>
</dbReference>
<sequence length="240" mass="27120">MAEKEYNLDQPMDSLINLAVKKFGEVEFQPVSVGDHSFFVLQIKNMQQYIDKLMDKTRAGKTVSLPLWAKIWPASLVLGHSLSKFSLGENKTVLEIGAGAALSTMVFAKRGLRVTLADHDQDALLFSRINILKNGLEARAKTVKTDFKTPLAERYDCIVGAELLYDEQSFNLLAPFVEKNLIEGLEGEVFFSLDLKRAARNFFASCNTHFNIMKSTVSFKDQETGDDQPVNLFRFKRKEQ</sequence>
<evidence type="ECO:0000313" key="6">
    <source>
        <dbReference type="Proteomes" id="UP000011724"/>
    </source>
</evidence>
<evidence type="ECO:0000256" key="4">
    <source>
        <dbReference type="ARBA" id="ARBA00043988"/>
    </source>
</evidence>
<keyword evidence="6" id="KW-1185">Reference proteome</keyword>
<keyword evidence="3" id="KW-0949">S-adenosyl-L-methionine</keyword>
<reference evidence="6" key="2">
    <citation type="journal article" date="2013" name="Stand. Genomic Sci.">
        <title>Complete genome sequence of Desulfocapsa sulfexigens, a marine deltaproteobacterium specialized in disproportionating inorganic sulfur compounds.</title>
        <authorList>
            <person name="Finster K.W."/>
            <person name="Kjeldsen K.U."/>
            <person name="Kube M."/>
            <person name="Reinhardt R."/>
            <person name="Mussmann M."/>
            <person name="Amann R."/>
            <person name="Schreiber L."/>
        </authorList>
    </citation>
    <scope>NUCLEOTIDE SEQUENCE [LARGE SCALE GENOMIC DNA]</scope>
    <source>
        <strain evidence="6">DSM 10523 / SB164P1</strain>
    </source>
</reference>
<reference evidence="5 6" key="1">
    <citation type="journal article" date="2013" name="PLoS ONE">
        <title>The first genomic and proteomic characterization of a deep-sea sulfate reducer: insights into the piezophilic lifestyle of Desulfovibrio piezophilus.</title>
        <authorList>
            <person name="Pradel N."/>
            <person name="Ji B."/>
            <person name="Gimenez G."/>
            <person name="Talla E."/>
            <person name="Lenoble P."/>
            <person name="Garel M."/>
            <person name="Tamburini C."/>
            <person name="Fourquet P."/>
            <person name="Lebrun R."/>
            <person name="Bertin P."/>
            <person name="Denis Y."/>
            <person name="Pophillat M."/>
            <person name="Barbe V."/>
            <person name="Ollivier B."/>
            <person name="Dolla A."/>
        </authorList>
    </citation>
    <scope>NUCLEOTIDE SEQUENCE [LARGE SCALE GENOMIC DNA]</scope>
    <source>
        <strain evidence="6">DSM 10523 / SB164P1</strain>
    </source>
</reference>
<dbReference type="Proteomes" id="UP000011724">
    <property type="component" value="Chromosome"/>
</dbReference>
<dbReference type="PANTHER" id="PTHR14614">
    <property type="entry name" value="HEPATOCELLULAR CARCINOMA-ASSOCIATED ANTIGEN"/>
    <property type="match status" value="1"/>
</dbReference>
<dbReference type="RefSeq" id="WP_015413463.1">
    <property type="nucleotide sequence ID" value="NC_020409.1"/>
</dbReference>
<dbReference type="Gene3D" id="3.40.50.150">
    <property type="entry name" value="Vaccinia Virus protein VP39"/>
    <property type="match status" value="1"/>
</dbReference>
<gene>
    <name evidence="5" type="ordered locus">BN4_10168</name>
</gene>